<evidence type="ECO:0000256" key="5">
    <source>
        <dbReference type="ARBA" id="ARBA00022023"/>
    </source>
</evidence>
<reference evidence="16" key="1">
    <citation type="submission" date="2013-11" db="EMBL/GenBank/DDBJ databases">
        <title>Draft genome sequence of the broad-host-range Rhizobium sp. LPU83 strain, a member of the low-genetic diversity Oregon-like Rhizobium sp. group.</title>
        <authorList>
            <person name="Wibberg D."/>
            <person name="Puehler A."/>
            <person name="Schlueter A."/>
        </authorList>
    </citation>
    <scope>NUCLEOTIDE SEQUENCE [LARGE SCALE GENOMIC DNA]</scope>
    <source>
        <strain evidence="16">LPU83</strain>
    </source>
</reference>
<dbReference type="SUPFAM" id="SSF55811">
    <property type="entry name" value="Nudix"/>
    <property type="match status" value="1"/>
</dbReference>
<comment type="cofactor">
    <cofactor evidence="14">
        <name>[4Fe-4S] cluster</name>
        <dbReference type="ChEBI" id="CHEBI:49883"/>
    </cofactor>
    <text evidence="14">Binds 1 [4Fe-4S] cluster.</text>
</comment>
<dbReference type="HOGENOM" id="CLU_012862_0_2_5"/>
<dbReference type="GO" id="GO:0000701">
    <property type="term" value="F:purine-specific mismatch base pair DNA N-glycosylase activity"/>
    <property type="evidence" value="ECO:0007669"/>
    <property type="project" value="UniProtKB-EC"/>
</dbReference>
<dbReference type="InterPro" id="IPR011257">
    <property type="entry name" value="DNA_glycosylase"/>
</dbReference>
<dbReference type="EMBL" id="HG916852">
    <property type="protein sequence ID" value="CDM56765.1"/>
    <property type="molecule type" value="Genomic_DNA"/>
</dbReference>
<evidence type="ECO:0000256" key="2">
    <source>
        <dbReference type="ARBA" id="ARBA00002933"/>
    </source>
</evidence>
<keyword evidence="6" id="KW-0004">4Fe-4S</keyword>
<dbReference type="InterPro" id="IPR004035">
    <property type="entry name" value="Endouclease-III_FeS-bd_BS"/>
</dbReference>
<sequence length="364" mass="39739">MMTSTTLDARAAKPLLDWYDRHHRDLPWRVSPPMAARGIKADPYHVWLSEVMLQQTTVPAVKPYFTNFLARWPTVRDLADAASEDVMAAWAGLGYYARARNLKKCAEAVARDHDGVFPSTEEGLKSLPGIGDYTAAAVAAIAFNRQAAVMDGNVERVISRLFAIAAPLPTAKPLIKQKVGLLTPQHRPGDFAQAMMDLGATICTPKRPACSLCPFRGSCEALRLHDPEHFPVKATKKEKPVRHGAAFIAVTADGDILLRRRIESGLLGGMTEVPTTNWTARQDGATSADAAPFPAAWEPCGTVIHVFTHFELRLSIYRAAIASLIQTDNGWWEAVTNLDSQALPTVMKKAIAAAIPLAFKHAKD</sequence>
<evidence type="ECO:0000256" key="7">
    <source>
        <dbReference type="ARBA" id="ARBA00022723"/>
    </source>
</evidence>
<dbReference type="InterPro" id="IPR015797">
    <property type="entry name" value="NUDIX_hydrolase-like_dom_sf"/>
</dbReference>
<dbReference type="Proteomes" id="UP000019443">
    <property type="component" value="Chromosome"/>
</dbReference>
<evidence type="ECO:0000256" key="1">
    <source>
        <dbReference type="ARBA" id="ARBA00000843"/>
    </source>
</evidence>
<keyword evidence="9 16" id="KW-0378">Hydrolase</keyword>
<dbReference type="PROSITE" id="PS00764">
    <property type="entry name" value="ENDONUCLEASE_III_1"/>
    <property type="match status" value="1"/>
</dbReference>
<dbReference type="GO" id="GO:0006284">
    <property type="term" value="P:base-excision repair"/>
    <property type="evidence" value="ECO:0007669"/>
    <property type="project" value="UniProtKB-UniRule"/>
</dbReference>
<dbReference type="SUPFAM" id="SSF48150">
    <property type="entry name" value="DNA-glycosylase"/>
    <property type="match status" value="1"/>
</dbReference>
<dbReference type="Pfam" id="PF14815">
    <property type="entry name" value="NUDIX_4"/>
    <property type="match status" value="1"/>
</dbReference>
<dbReference type="InterPro" id="IPR004036">
    <property type="entry name" value="Endonuclease-III-like_CS2"/>
</dbReference>
<keyword evidence="11" id="KW-0411">Iron-sulfur</keyword>
<evidence type="ECO:0000256" key="10">
    <source>
        <dbReference type="ARBA" id="ARBA00023004"/>
    </source>
</evidence>
<dbReference type="InterPro" id="IPR044298">
    <property type="entry name" value="MIG/MutY"/>
</dbReference>
<dbReference type="Gene3D" id="1.10.340.30">
    <property type="entry name" value="Hypothetical protein, domain 2"/>
    <property type="match status" value="1"/>
</dbReference>
<dbReference type="PANTHER" id="PTHR42944:SF1">
    <property type="entry name" value="ADENINE DNA GLYCOSYLASE"/>
    <property type="match status" value="1"/>
</dbReference>
<dbReference type="Pfam" id="PF00730">
    <property type="entry name" value="HhH-GPD"/>
    <property type="match status" value="1"/>
</dbReference>
<keyword evidence="17" id="KW-1185">Reference proteome</keyword>
<comment type="similarity">
    <text evidence="3 14">Belongs to the Nth/MutY family.</text>
</comment>
<dbReference type="InterPro" id="IPR005760">
    <property type="entry name" value="A/G_AdeGlyc_MutY"/>
</dbReference>
<name>W6R8P7_9HYPH</name>
<gene>
    <name evidence="16" type="primary">mutY</name>
    <name evidence="16" type="ORF">LPU83_1089</name>
</gene>
<comment type="function">
    <text evidence="2">Adenine glycosylase active on G-A mispairs. MutY also corrects error-prone DNA synthesis past GO lesions which are due to the oxidatively damaged form of guanine: 7,8-dihydro-8-oxoguanine (8-oxo-dGTP).</text>
</comment>
<evidence type="ECO:0000313" key="17">
    <source>
        <dbReference type="Proteomes" id="UP000019443"/>
    </source>
</evidence>
<evidence type="ECO:0000256" key="11">
    <source>
        <dbReference type="ARBA" id="ARBA00023014"/>
    </source>
</evidence>
<dbReference type="EC" id="3.2.2.31" evidence="4 14"/>
<evidence type="ECO:0000259" key="15">
    <source>
        <dbReference type="SMART" id="SM00478"/>
    </source>
</evidence>
<protein>
    <recommendedName>
        <fullName evidence="5 14">Adenine DNA glycosylase</fullName>
        <ecNumber evidence="4 14">3.2.2.31</ecNumber>
    </recommendedName>
</protein>
<evidence type="ECO:0000256" key="6">
    <source>
        <dbReference type="ARBA" id="ARBA00022485"/>
    </source>
</evidence>
<dbReference type="InterPro" id="IPR029119">
    <property type="entry name" value="MutY_C"/>
</dbReference>
<evidence type="ECO:0000256" key="12">
    <source>
        <dbReference type="ARBA" id="ARBA00023204"/>
    </source>
</evidence>
<dbReference type="InterPro" id="IPR000445">
    <property type="entry name" value="HhH_motif"/>
</dbReference>
<comment type="catalytic activity">
    <reaction evidence="1 14">
        <text>Hydrolyzes free adenine bases from 7,8-dihydro-8-oxoguanine:adenine mismatched double-stranded DNA, leaving an apurinic site.</text>
        <dbReference type="EC" id="3.2.2.31"/>
    </reaction>
</comment>
<dbReference type="GO" id="GO:0034039">
    <property type="term" value="F:8-oxo-7,8-dihydroguanine DNA N-glycosylase activity"/>
    <property type="evidence" value="ECO:0007669"/>
    <property type="project" value="TreeGrafter"/>
</dbReference>
<dbReference type="SMART" id="SM00525">
    <property type="entry name" value="FES"/>
    <property type="match status" value="1"/>
</dbReference>
<evidence type="ECO:0000256" key="9">
    <source>
        <dbReference type="ARBA" id="ARBA00022801"/>
    </source>
</evidence>
<accession>W6R8P7</accession>
<keyword evidence="13 14" id="KW-0326">Glycosidase</keyword>
<dbReference type="PANTHER" id="PTHR42944">
    <property type="entry name" value="ADENINE DNA GLYCOSYLASE"/>
    <property type="match status" value="1"/>
</dbReference>
<proteinExistence type="inferred from homology"/>
<dbReference type="GO" id="GO:0046872">
    <property type="term" value="F:metal ion binding"/>
    <property type="evidence" value="ECO:0007669"/>
    <property type="project" value="UniProtKB-UniRule"/>
</dbReference>
<dbReference type="FunFam" id="1.10.340.30:FF:000002">
    <property type="entry name" value="Adenine DNA glycosylase"/>
    <property type="match status" value="1"/>
</dbReference>
<keyword evidence="12" id="KW-0234">DNA repair</keyword>
<dbReference type="CDD" id="cd00056">
    <property type="entry name" value="ENDO3c"/>
    <property type="match status" value="1"/>
</dbReference>
<keyword evidence="8 14" id="KW-0227">DNA damage</keyword>
<dbReference type="SMART" id="SM00478">
    <property type="entry name" value="ENDO3c"/>
    <property type="match status" value="1"/>
</dbReference>
<dbReference type="eggNOG" id="COG1194">
    <property type="taxonomic scope" value="Bacteria"/>
</dbReference>
<dbReference type="Gene3D" id="3.90.79.10">
    <property type="entry name" value="Nucleoside Triphosphate Pyrophosphohydrolase"/>
    <property type="match status" value="1"/>
</dbReference>
<dbReference type="NCBIfam" id="TIGR01084">
    <property type="entry name" value="mutY"/>
    <property type="match status" value="1"/>
</dbReference>
<dbReference type="GO" id="GO:0035485">
    <property type="term" value="F:adenine/guanine mispair binding"/>
    <property type="evidence" value="ECO:0007669"/>
    <property type="project" value="TreeGrafter"/>
</dbReference>
<dbReference type="InterPro" id="IPR003265">
    <property type="entry name" value="HhH-GPD_domain"/>
</dbReference>
<dbReference type="InterPro" id="IPR023170">
    <property type="entry name" value="HhH_base_excis_C"/>
</dbReference>
<evidence type="ECO:0000313" key="16">
    <source>
        <dbReference type="EMBL" id="CDM56765.1"/>
    </source>
</evidence>
<dbReference type="GO" id="GO:0032357">
    <property type="term" value="F:oxidized purine DNA binding"/>
    <property type="evidence" value="ECO:0007669"/>
    <property type="project" value="TreeGrafter"/>
</dbReference>
<evidence type="ECO:0000256" key="3">
    <source>
        <dbReference type="ARBA" id="ARBA00008343"/>
    </source>
</evidence>
<dbReference type="CDD" id="cd03431">
    <property type="entry name" value="NUDIX_DNA_Glycosylase_C-MutY"/>
    <property type="match status" value="1"/>
</dbReference>
<evidence type="ECO:0000256" key="14">
    <source>
        <dbReference type="RuleBase" id="RU365096"/>
    </source>
</evidence>
<dbReference type="GO" id="GO:0006298">
    <property type="term" value="P:mismatch repair"/>
    <property type="evidence" value="ECO:0007669"/>
    <property type="project" value="TreeGrafter"/>
</dbReference>
<evidence type="ECO:0000256" key="4">
    <source>
        <dbReference type="ARBA" id="ARBA00012045"/>
    </source>
</evidence>
<keyword evidence="10 14" id="KW-0408">Iron</keyword>
<keyword evidence="7" id="KW-0479">Metal-binding</keyword>
<dbReference type="AlphaFoldDB" id="W6R8P7"/>
<dbReference type="Gene3D" id="1.10.1670.10">
    <property type="entry name" value="Helix-hairpin-Helix base-excision DNA repair enzymes (C-terminal)"/>
    <property type="match status" value="1"/>
</dbReference>
<dbReference type="Pfam" id="PF00633">
    <property type="entry name" value="HHH"/>
    <property type="match status" value="1"/>
</dbReference>
<dbReference type="InterPro" id="IPR003651">
    <property type="entry name" value="Endonuclease3_FeS-loop_motif"/>
</dbReference>
<dbReference type="PROSITE" id="PS01155">
    <property type="entry name" value="ENDONUCLEASE_III_2"/>
    <property type="match status" value="1"/>
</dbReference>
<organism evidence="16 17">
    <name type="scientific">Rhizobium favelukesii</name>
    <dbReference type="NCBI Taxonomy" id="348824"/>
    <lineage>
        <taxon>Bacteria</taxon>
        <taxon>Pseudomonadati</taxon>
        <taxon>Pseudomonadota</taxon>
        <taxon>Alphaproteobacteria</taxon>
        <taxon>Hyphomicrobiales</taxon>
        <taxon>Rhizobiaceae</taxon>
        <taxon>Rhizobium/Agrobacterium group</taxon>
        <taxon>Rhizobium</taxon>
    </lineage>
</organism>
<dbReference type="GO" id="GO:0051539">
    <property type="term" value="F:4 iron, 4 sulfur cluster binding"/>
    <property type="evidence" value="ECO:0007669"/>
    <property type="project" value="UniProtKB-UniRule"/>
</dbReference>
<dbReference type="PATRIC" id="fig|348824.6.peg.1176"/>
<evidence type="ECO:0000256" key="8">
    <source>
        <dbReference type="ARBA" id="ARBA00022763"/>
    </source>
</evidence>
<evidence type="ECO:0000256" key="13">
    <source>
        <dbReference type="ARBA" id="ARBA00023295"/>
    </source>
</evidence>
<feature type="domain" description="HhH-GPD" evidence="15">
    <location>
        <begin position="52"/>
        <end position="201"/>
    </location>
</feature>
<dbReference type="KEGG" id="rhl:LPU83_1089"/>